<proteinExistence type="predicted"/>
<evidence type="ECO:0000256" key="3">
    <source>
        <dbReference type="ARBA" id="ARBA00022691"/>
    </source>
</evidence>
<keyword evidence="6" id="KW-1185">Reference proteome</keyword>
<name>A0A916X1L1_9HYPH</name>
<organism evidence="5 6">
    <name type="scientific">Roseibium aquae</name>
    <dbReference type="NCBI Taxonomy" id="1323746"/>
    <lineage>
        <taxon>Bacteria</taxon>
        <taxon>Pseudomonadati</taxon>
        <taxon>Pseudomonadota</taxon>
        <taxon>Alphaproteobacteria</taxon>
        <taxon>Hyphomicrobiales</taxon>
        <taxon>Stappiaceae</taxon>
        <taxon>Roseibium</taxon>
    </lineage>
</organism>
<sequence>MDNLKRAGAAAVKRTLRRLKPARLHGTDELAFLKNWVDSPLKTGAIAPSGSELATAMAAVIDPSPHAQVLELGPGTGSVTRAILERGVSPSNLTVLEYSSEFCRLLALRHPAINVIQGDAYTLSKTLAAAAGGAECRYSAIVSSLPLLTRPEEVREILIRQALGLMPRGAPFIQFSYGLRPPVPAKRGAYTVASSKWIWKNLPPARVWTYRSED</sequence>
<dbReference type="SUPFAM" id="SSF53335">
    <property type="entry name" value="S-adenosyl-L-methionine-dependent methyltransferases"/>
    <property type="match status" value="1"/>
</dbReference>
<keyword evidence="4" id="KW-0694">RNA-binding</keyword>
<keyword evidence="1 5" id="KW-0489">Methyltransferase</keyword>
<accession>A0A916X1L1</accession>
<keyword evidence="3" id="KW-0949">S-adenosyl-L-methionine</keyword>
<dbReference type="Pfam" id="PF00398">
    <property type="entry name" value="RrnaAD"/>
    <property type="match status" value="1"/>
</dbReference>
<reference evidence="5" key="2">
    <citation type="submission" date="2020-09" db="EMBL/GenBank/DDBJ databases">
        <authorList>
            <person name="Sun Q."/>
            <person name="Zhou Y."/>
        </authorList>
    </citation>
    <scope>NUCLEOTIDE SEQUENCE</scope>
    <source>
        <strain evidence="5">CGMCC 1.12426</strain>
    </source>
</reference>
<comment type="caution">
    <text evidence="5">The sequence shown here is derived from an EMBL/GenBank/DDBJ whole genome shotgun (WGS) entry which is preliminary data.</text>
</comment>
<dbReference type="CDD" id="cd02440">
    <property type="entry name" value="AdoMet_MTases"/>
    <property type="match status" value="1"/>
</dbReference>
<keyword evidence="2" id="KW-0808">Transferase</keyword>
<dbReference type="GO" id="GO:0032259">
    <property type="term" value="P:methylation"/>
    <property type="evidence" value="ECO:0007669"/>
    <property type="project" value="UniProtKB-KW"/>
</dbReference>
<dbReference type="InterPro" id="IPR029063">
    <property type="entry name" value="SAM-dependent_MTases_sf"/>
</dbReference>
<reference evidence="5" key="1">
    <citation type="journal article" date="2014" name="Int. J. Syst. Evol. Microbiol.">
        <title>Complete genome sequence of Corynebacterium casei LMG S-19264T (=DSM 44701T), isolated from a smear-ripened cheese.</title>
        <authorList>
            <consortium name="US DOE Joint Genome Institute (JGI-PGF)"/>
            <person name="Walter F."/>
            <person name="Albersmeier A."/>
            <person name="Kalinowski J."/>
            <person name="Ruckert C."/>
        </authorList>
    </citation>
    <scope>NUCLEOTIDE SEQUENCE</scope>
    <source>
        <strain evidence="5">CGMCC 1.12426</strain>
    </source>
</reference>
<evidence type="ECO:0000313" key="6">
    <source>
        <dbReference type="Proteomes" id="UP000605148"/>
    </source>
</evidence>
<dbReference type="Gene3D" id="3.40.50.150">
    <property type="entry name" value="Vaccinia Virus protein VP39"/>
    <property type="match status" value="1"/>
</dbReference>
<gene>
    <name evidence="5" type="primary">pmtA</name>
    <name evidence="5" type="ORF">GCM10011316_20300</name>
</gene>
<dbReference type="GO" id="GO:0003723">
    <property type="term" value="F:RNA binding"/>
    <property type="evidence" value="ECO:0007669"/>
    <property type="project" value="UniProtKB-KW"/>
</dbReference>
<evidence type="ECO:0000256" key="4">
    <source>
        <dbReference type="ARBA" id="ARBA00022884"/>
    </source>
</evidence>
<dbReference type="Proteomes" id="UP000605148">
    <property type="component" value="Unassembled WGS sequence"/>
</dbReference>
<evidence type="ECO:0000256" key="1">
    <source>
        <dbReference type="ARBA" id="ARBA00022603"/>
    </source>
</evidence>
<dbReference type="EMBL" id="BMFA01000005">
    <property type="protein sequence ID" value="GGB48110.1"/>
    <property type="molecule type" value="Genomic_DNA"/>
</dbReference>
<dbReference type="GO" id="GO:0008168">
    <property type="term" value="F:methyltransferase activity"/>
    <property type="evidence" value="ECO:0007669"/>
    <property type="project" value="UniProtKB-KW"/>
</dbReference>
<dbReference type="InterPro" id="IPR001737">
    <property type="entry name" value="KsgA/Erm"/>
</dbReference>
<evidence type="ECO:0000313" key="5">
    <source>
        <dbReference type="EMBL" id="GGB48110.1"/>
    </source>
</evidence>
<evidence type="ECO:0000256" key="2">
    <source>
        <dbReference type="ARBA" id="ARBA00022679"/>
    </source>
</evidence>
<dbReference type="OrthoDB" id="9805585at2"/>
<dbReference type="RefSeq" id="WP_150495886.1">
    <property type="nucleotide sequence ID" value="NZ_BMFA01000005.1"/>
</dbReference>
<dbReference type="AlphaFoldDB" id="A0A916X1L1"/>
<protein>
    <submittedName>
        <fullName evidence="5">Methyltransferase</fullName>
    </submittedName>
</protein>